<dbReference type="Gene3D" id="3.20.20.10">
    <property type="entry name" value="Alanine racemase"/>
    <property type="match status" value="1"/>
</dbReference>
<dbReference type="HAMAP" id="MF_02087">
    <property type="entry name" value="PLP_homeostasis"/>
    <property type="match status" value="1"/>
</dbReference>
<accession>A0A5K7S5Z2</accession>
<evidence type="ECO:0000256" key="1">
    <source>
        <dbReference type="ARBA" id="ARBA00022898"/>
    </source>
</evidence>
<dbReference type="InterPro" id="IPR011078">
    <property type="entry name" value="PyrdxlP_homeostasis"/>
</dbReference>
<dbReference type="FunFam" id="3.20.20.10:FF:000018">
    <property type="entry name" value="Pyridoxal phosphate homeostasis protein"/>
    <property type="match status" value="1"/>
</dbReference>
<evidence type="ECO:0000256" key="3">
    <source>
        <dbReference type="PIRSR" id="PIRSR004848-1"/>
    </source>
</evidence>
<dbReference type="CDD" id="cd00635">
    <property type="entry name" value="PLPDE_III_YBL036c_like"/>
    <property type="match status" value="1"/>
</dbReference>
<evidence type="ECO:0000256" key="2">
    <source>
        <dbReference type="HAMAP-Rule" id="MF_02087"/>
    </source>
</evidence>
<evidence type="ECO:0000256" key="4">
    <source>
        <dbReference type="RuleBase" id="RU004514"/>
    </source>
</evidence>
<dbReference type="PANTHER" id="PTHR10146:SF14">
    <property type="entry name" value="PYRIDOXAL PHOSPHATE HOMEOSTASIS PROTEIN"/>
    <property type="match status" value="1"/>
</dbReference>
<comment type="function">
    <text evidence="2">Pyridoxal 5'-phosphate (PLP)-binding protein, which is involved in PLP homeostasis.</text>
</comment>
<dbReference type="Pfam" id="PF01168">
    <property type="entry name" value="Ala_racemase_N"/>
    <property type="match status" value="1"/>
</dbReference>
<dbReference type="EMBL" id="AP018694">
    <property type="protein sequence ID" value="BBE16953.1"/>
    <property type="molecule type" value="Genomic_DNA"/>
</dbReference>
<dbReference type="PANTHER" id="PTHR10146">
    <property type="entry name" value="PROLINE SYNTHETASE CO-TRANSCRIBED BACTERIAL HOMOLOG PROTEIN"/>
    <property type="match status" value="1"/>
</dbReference>
<dbReference type="SUPFAM" id="SSF51419">
    <property type="entry name" value="PLP-binding barrel"/>
    <property type="match status" value="1"/>
</dbReference>
<dbReference type="Proteomes" id="UP001193389">
    <property type="component" value="Chromosome"/>
</dbReference>
<evidence type="ECO:0000259" key="5">
    <source>
        <dbReference type="Pfam" id="PF01168"/>
    </source>
</evidence>
<name>A0A5K7S5Z2_9BACT</name>
<evidence type="ECO:0000313" key="7">
    <source>
        <dbReference type="Proteomes" id="UP001193389"/>
    </source>
</evidence>
<keyword evidence="1 2" id="KW-0663">Pyridoxal phosphate</keyword>
<dbReference type="PIRSF" id="PIRSF004848">
    <property type="entry name" value="YBL036c_PLPDEIII"/>
    <property type="match status" value="1"/>
</dbReference>
<dbReference type="KEGG" id="anf:AQPE_1100"/>
<keyword evidence="7" id="KW-1185">Reference proteome</keyword>
<reference evidence="6" key="1">
    <citation type="journal article" date="2020" name="Int. J. Syst. Evol. Microbiol.">
        <title>Aquipluma nitroreducens gen. nov. sp. nov., a novel facultatively anaerobic bacterium isolated from a freshwater lake.</title>
        <authorList>
            <person name="Watanabe M."/>
            <person name="Kojima H."/>
            <person name="Fukui M."/>
        </authorList>
    </citation>
    <scope>NUCLEOTIDE SEQUENCE</scope>
    <source>
        <strain evidence="6">MeG22</strain>
    </source>
</reference>
<organism evidence="6 7">
    <name type="scientific">Aquipluma nitroreducens</name>
    <dbReference type="NCBI Taxonomy" id="2010828"/>
    <lineage>
        <taxon>Bacteria</taxon>
        <taxon>Pseudomonadati</taxon>
        <taxon>Bacteroidota</taxon>
        <taxon>Bacteroidia</taxon>
        <taxon>Marinilabiliales</taxon>
        <taxon>Prolixibacteraceae</taxon>
        <taxon>Aquipluma</taxon>
    </lineage>
</organism>
<dbReference type="AlphaFoldDB" id="A0A5K7S5Z2"/>
<dbReference type="InterPro" id="IPR001608">
    <property type="entry name" value="Ala_racemase_N"/>
</dbReference>
<dbReference type="NCBIfam" id="TIGR00044">
    <property type="entry name" value="YggS family pyridoxal phosphate-dependent enzyme"/>
    <property type="match status" value="1"/>
</dbReference>
<comment type="similarity">
    <text evidence="2 4">Belongs to the pyridoxal phosphate-binding protein YggS/PROSC family.</text>
</comment>
<comment type="cofactor">
    <cofactor evidence="3">
        <name>pyridoxal 5'-phosphate</name>
        <dbReference type="ChEBI" id="CHEBI:597326"/>
    </cofactor>
</comment>
<dbReference type="InterPro" id="IPR029066">
    <property type="entry name" value="PLP-binding_barrel"/>
</dbReference>
<gene>
    <name evidence="6" type="ORF">AQPE_1100</name>
</gene>
<proteinExistence type="inferred from homology"/>
<dbReference type="RefSeq" id="WP_318349985.1">
    <property type="nucleotide sequence ID" value="NZ_AP018694.1"/>
</dbReference>
<feature type="modified residue" description="N6-(pyridoxal phosphate)lysine" evidence="2 3">
    <location>
        <position position="25"/>
    </location>
</feature>
<protein>
    <recommendedName>
        <fullName evidence="2">Pyridoxal phosphate homeostasis protein</fullName>
        <shortName evidence="2">PLP homeostasis protein</shortName>
    </recommendedName>
</protein>
<evidence type="ECO:0000313" key="6">
    <source>
        <dbReference type="EMBL" id="BBE16953.1"/>
    </source>
</evidence>
<feature type="domain" description="Alanine racemase N-terminal" evidence="5">
    <location>
        <begin position="3"/>
        <end position="220"/>
    </location>
</feature>
<dbReference type="GO" id="GO:0030170">
    <property type="term" value="F:pyridoxal phosphate binding"/>
    <property type="evidence" value="ECO:0007669"/>
    <property type="project" value="UniProtKB-UniRule"/>
</dbReference>
<sequence length="226" mass="25774">MSIAENIDLVKANLPAQVQLIAVSKTKPIEMLVEAYRHGQRAFGENKVQELVGKFEALPKDIEWHFIGHMQTNKVKYIAPFIHLIHGVDSFKLLKTINTEAKKIDRIIPCLLQFHIAEEETKFGFSLAEVEEMLKSDEFKLLDHVKISGVMGMATYTDDENQIHKEFACLKTYFDQLKLGYFANKTEFKEISMGMSGDYLIAIEEGSTMVRIGSTIFGERNYNSET</sequence>